<gene>
    <name evidence="1" type="ORF">J3D65DRAFT_103748</name>
</gene>
<comment type="caution">
    <text evidence="1">The sequence shown here is derived from an EMBL/GenBank/DDBJ whole genome shotgun (WGS) entry which is preliminary data.</text>
</comment>
<dbReference type="Gene3D" id="3.30.710.10">
    <property type="entry name" value="Potassium Channel Kv1.1, Chain A"/>
    <property type="match status" value="1"/>
</dbReference>
<evidence type="ECO:0000313" key="1">
    <source>
        <dbReference type="EMBL" id="KAK7532369.1"/>
    </source>
</evidence>
<dbReference type="RefSeq" id="XP_066652037.1">
    <property type="nucleotide sequence ID" value="XM_066793655.1"/>
</dbReference>
<protein>
    <submittedName>
        <fullName evidence="1">Uncharacterized protein</fullName>
    </submittedName>
</protein>
<name>A0ABR1LCK8_9PEZI</name>
<proteinExistence type="predicted"/>
<evidence type="ECO:0000313" key="2">
    <source>
        <dbReference type="Proteomes" id="UP001360953"/>
    </source>
</evidence>
<sequence>MSAPVCFRLRCTGCSSAVFANHLRASKLIDAQTPPTATFQRHHQSSFSVTKTLAQSPTASSITEMASISTYVTLRIWDWLEGVEPNKQGDTHVVFFVGPEEEIFHKKRDEVMKFSVFFEGVVRGPFKEAFTSMIYLPHTPPAVFKLFLDWKATNQLPVFSAIRRRSCVAAQAFWDEHFIPACEFAYTHTMPDFEEALQKIFMDAYFPRCEDSLEAFDAFPSGDLLLRLHDALLPNAKLLQAISRAYNEFFHDLLGQTIPRHLHPAILEYRAMMGSGSSRRA</sequence>
<keyword evidence="2" id="KW-1185">Reference proteome</keyword>
<dbReference type="Proteomes" id="UP001360953">
    <property type="component" value="Unassembled WGS sequence"/>
</dbReference>
<accession>A0ABR1LCK8</accession>
<dbReference type="InterPro" id="IPR011333">
    <property type="entry name" value="SKP1/BTB/POZ_sf"/>
</dbReference>
<organism evidence="1 2">
    <name type="scientific">Phyllosticta citribraziliensis</name>
    <dbReference type="NCBI Taxonomy" id="989973"/>
    <lineage>
        <taxon>Eukaryota</taxon>
        <taxon>Fungi</taxon>
        <taxon>Dikarya</taxon>
        <taxon>Ascomycota</taxon>
        <taxon>Pezizomycotina</taxon>
        <taxon>Dothideomycetes</taxon>
        <taxon>Dothideomycetes incertae sedis</taxon>
        <taxon>Botryosphaeriales</taxon>
        <taxon>Phyllostictaceae</taxon>
        <taxon>Phyllosticta</taxon>
    </lineage>
</organism>
<dbReference type="GeneID" id="92026561"/>
<dbReference type="EMBL" id="JBBPEH010000011">
    <property type="protein sequence ID" value="KAK7532369.1"/>
    <property type="molecule type" value="Genomic_DNA"/>
</dbReference>
<reference evidence="1 2" key="1">
    <citation type="submission" date="2024-04" db="EMBL/GenBank/DDBJ databases">
        <title>Phyllosticta paracitricarpa is synonymous to the EU quarantine fungus P. citricarpa based on phylogenomic analyses.</title>
        <authorList>
            <consortium name="Lawrence Berkeley National Laboratory"/>
            <person name="Van ingen-buijs V.A."/>
            <person name="Van westerhoven A.C."/>
            <person name="Haridas S."/>
            <person name="Skiadas P."/>
            <person name="Martin F."/>
            <person name="Groenewald J.Z."/>
            <person name="Crous P.W."/>
            <person name="Seidl M.F."/>
        </authorList>
    </citation>
    <scope>NUCLEOTIDE SEQUENCE [LARGE SCALE GENOMIC DNA]</scope>
    <source>
        <strain evidence="1 2">CPC 17464</strain>
    </source>
</reference>